<dbReference type="EMBL" id="GG738898">
    <property type="protein sequence ID" value="EFC39566.1"/>
    <property type="molecule type" value="Genomic_DNA"/>
</dbReference>
<accession>D2VU45</accession>
<dbReference type="KEGG" id="ngr:NAEGRDRAFT_72532"/>
<dbReference type="InterPro" id="IPR036397">
    <property type="entry name" value="RNaseH_sf"/>
</dbReference>
<dbReference type="GO" id="GO:0003676">
    <property type="term" value="F:nucleic acid binding"/>
    <property type="evidence" value="ECO:0007669"/>
    <property type="project" value="InterPro"/>
</dbReference>
<dbReference type="PANTHER" id="PTHR46564">
    <property type="entry name" value="TRANSPOSASE"/>
    <property type="match status" value="1"/>
</dbReference>
<dbReference type="PANTHER" id="PTHR46564:SF1">
    <property type="entry name" value="TRANSPOSASE"/>
    <property type="match status" value="1"/>
</dbReference>
<dbReference type="Gene3D" id="3.30.420.10">
    <property type="entry name" value="Ribonuclease H-like superfamily/Ribonuclease H"/>
    <property type="match status" value="1"/>
</dbReference>
<evidence type="ECO:0000313" key="3">
    <source>
        <dbReference type="Proteomes" id="UP000006671"/>
    </source>
</evidence>
<dbReference type="VEuPathDB" id="AmoebaDB:NAEGRDRAFT_72532"/>
<dbReference type="OrthoDB" id="2266637at2759"/>
<dbReference type="Proteomes" id="UP000006671">
    <property type="component" value="Unassembled WGS sequence"/>
</dbReference>
<dbReference type="RefSeq" id="XP_002672310.1">
    <property type="nucleotide sequence ID" value="XM_002672264.1"/>
</dbReference>
<keyword evidence="3" id="KW-1185">Reference proteome</keyword>
<name>D2VU45_NAEGR</name>
<dbReference type="AlphaFoldDB" id="D2VU45"/>
<proteinExistence type="predicted"/>
<sequence length="280" mass="32639">MENQEKSKPGRPRYSGKSTQLNMLAFIKTCFEIMPTLYLQELQQSIKEIFGNEISLSQLSDVKTKILNITNKKVELLSNYRKKPHIQQHRKLYRELVLGFEIDDLFFIDESTVTYTDLARRRGHSLKGTPARNSSHHVSNKRFSIIACINRLVGVVYCEVIDTTEKGVDQIIFSNFMDTLKHLIPKDKVCVMDNSSVHNKETLVDSMKEAGIHVLFQSRYSPDYTLIEFCFSWLKSELKREEYITYPLAFLVKQTFDSMPVEIVRKYVGHAQQNWKSNRL</sequence>
<evidence type="ECO:0000313" key="2">
    <source>
        <dbReference type="EMBL" id="EFC39566.1"/>
    </source>
</evidence>
<dbReference type="GeneID" id="8855708"/>
<dbReference type="InterPro" id="IPR038717">
    <property type="entry name" value="Tc1-like_DDE_dom"/>
</dbReference>
<gene>
    <name evidence="2" type="ORF">NAEGRDRAFT_72532</name>
</gene>
<protein>
    <submittedName>
        <fullName evidence="2">Predicted protein</fullName>
    </submittedName>
</protein>
<evidence type="ECO:0000259" key="1">
    <source>
        <dbReference type="Pfam" id="PF13358"/>
    </source>
</evidence>
<reference evidence="2 3" key="1">
    <citation type="journal article" date="2010" name="Cell">
        <title>The genome of Naegleria gruberi illuminates early eukaryotic versatility.</title>
        <authorList>
            <person name="Fritz-Laylin L.K."/>
            <person name="Prochnik S.E."/>
            <person name="Ginger M.L."/>
            <person name="Dacks J.B."/>
            <person name="Carpenter M.L."/>
            <person name="Field M.C."/>
            <person name="Kuo A."/>
            <person name="Paredez A."/>
            <person name="Chapman J."/>
            <person name="Pham J."/>
            <person name="Shu S."/>
            <person name="Neupane R."/>
            <person name="Cipriano M."/>
            <person name="Mancuso J."/>
            <person name="Tu H."/>
            <person name="Salamov A."/>
            <person name="Lindquist E."/>
            <person name="Shapiro H."/>
            <person name="Lucas S."/>
            <person name="Grigoriev I.V."/>
            <person name="Cande W.Z."/>
            <person name="Fulton C."/>
            <person name="Rokhsar D.S."/>
            <person name="Dawson S.C."/>
        </authorList>
    </citation>
    <scope>NUCLEOTIDE SEQUENCE [LARGE SCALE GENOMIC DNA]</scope>
    <source>
        <strain evidence="2 3">NEG-M</strain>
    </source>
</reference>
<dbReference type="OMA" id="KREEYIT"/>
<dbReference type="InParanoid" id="D2VU45"/>
<dbReference type="Pfam" id="PF13358">
    <property type="entry name" value="DDE_3"/>
    <property type="match status" value="1"/>
</dbReference>
<feature type="domain" description="Tc1-like transposase DDE" evidence="1">
    <location>
        <begin position="105"/>
        <end position="243"/>
    </location>
</feature>
<organism evidence="3">
    <name type="scientific">Naegleria gruberi</name>
    <name type="common">Amoeba</name>
    <dbReference type="NCBI Taxonomy" id="5762"/>
    <lineage>
        <taxon>Eukaryota</taxon>
        <taxon>Discoba</taxon>
        <taxon>Heterolobosea</taxon>
        <taxon>Tetramitia</taxon>
        <taxon>Eutetramitia</taxon>
        <taxon>Vahlkampfiidae</taxon>
        <taxon>Naegleria</taxon>
    </lineage>
</organism>
<dbReference type="STRING" id="5762.D2VU45"/>